<reference evidence="1 2" key="1">
    <citation type="journal article" date="2010" name="Microbiol. Resour. Announc.">
        <title>Comparative genomics of the bacterial genus Listeria: Genome evolution is characterized by limited gene acquisition and limited gene loss.</title>
        <authorList>
            <person name="den Bakker H.C."/>
            <person name="Cummings C.A."/>
            <person name="Ferreira V."/>
            <person name="Vatta P."/>
            <person name="Orsi R.H."/>
            <person name="Degoricija L."/>
            <person name="Barker M."/>
            <person name="Petrauskene O."/>
            <person name="Furtado M.R."/>
            <person name="Wiedmann M."/>
        </authorList>
    </citation>
    <scope>NUCLEOTIDE SEQUENCE [LARGE SCALE GENOMIC DNA]</scope>
    <source>
        <strain evidence="1 2">FSL S4-120</strain>
    </source>
</reference>
<comment type="caution">
    <text evidence="1">The sequence shown here is derived from an EMBL/GenBank/DDBJ whole genome shotgun (WGS) entry which is preliminary data.</text>
</comment>
<keyword evidence="2" id="KW-1185">Reference proteome</keyword>
<sequence length="34" mass="3689">MIAAIIVPTTQIPTNVKAIHTIFLFMVFSPSSSL</sequence>
<dbReference type="EMBL" id="ADXF01001077">
    <property type="protein sequence ID" value="EFR86497.1"/>
    <property type="molecule type" value="Genomic_DNA"/>
</dbReference>
<feature type="non-terminal residue" evidence="1">
    <location>
        <position position="34"/>
    </location>
</feature>
<evidence type="ECO:0000313" key="1">
    <source>
        <dbReference type="EMBL" id="EFR86497.1"/>
    </source>
</evidence>
<dbReference type="Proteomes" id="UP000003412">
    <property type="component" value="Chromosome"/>
</dbReference>
<protein>
    <submittedName>
        <fullName evidence="1">Uncharacterized protein</fullName>
    </submittedName>
</protein>
<evidence type="ECO:0000313" key="2">
    <source>
        <dbReference type="Proteomes" id="UP000003412"/>
    </source>
</evidence>
<accession>A0ABN0BU21</accession>
<proteinExistence type="predicted"/>
<gene>
    <name evidence="1" type="ORF">NT05LM_3155</name>
</gene>
<organism evidence="1 2">
    <name type="scientific">Listeria marthii FSL S4-120</name>
    <dbReference type="NCBI Taxonomy" id="702457"/>
    <lineage>
        <taxon>Bacteria</taxon>
        <taxon>Bacillati</taxon>
        <taxon>Bacillota</taxon>
        <taxon>Bacilli</taxon>
        <taxon>Bacillales</taxon>
        <taxon>Listeriaceae</taxon>
        <taxon>Listeria</taxon>
    </lineage>
</organism>
<name>A0ABN0BU21_9LIST</name>